<evidence type="ECO:0000256" key="1">
    <source>
        <dbReference type="ARBA" id="ARBA00001974"/>
    </source>
</evidence>
<organism evidence="10 11">
    <name type="scientific">Algoriphagus namhaensis</name>
    <dbReference type="NCBI Taxonomy" id="915353"/>
    <lineage>
        <taxon>Bacteria</taxon>
        <taxon>Pseudomonadati</taxon>
        <taxon>Bacteroidota</taxon>
        <taxon>Cytophagia</taxon>
        <taxon>Cytophagales</taxon>
        <taxon>Cyclobacteriaceae</taxon>
        <taxon>Algoriphagus</taxon>
    </lineage>
</organism>
<evidence type="ECO:0000256" key="7">
    <source>
        <dbReference type="ARBA" id="ARBA00039751"/>
    </source>
</evidence>
<dbReference type="InterPro" id="IPR006076">
    <property type="entry name" value="FAD-dep_OxRdtase"/>
</dbReference>
<keyword evidence="5 10" id="KW-0560">Oxidoreductase</keyword>
<comment type="similarity">
    <text evidence="2">Belongs to the DAMOX/DASOX family.</text>
</comment>
<dbReference type="PANTHER" id="PTHR11530">
    <property type="entry name" value="D-AMINO ACID OXIDASE"/>
    <property type="match status" value="1"/>
</dbReference>
<dbReference type="PANTHER" id="PTHR11530:SF11">
    <property type="entry name" value="D-ASPARTATE OXIDASE"/>
    <property type="match status" value="1"/>
</dbReference>
<gene>
    <name evidence="10" type="ORF">ACFOSV_00500</name>
</gene>
<evidence type="ECO:0000256" key="2">
    <source>
        <dbReference type="ARBA" id="ARBA00006730"/>
    </source>
</evidence>
<evidence type="ECO:0000256" key="5">
    <source>
        <dbReference type="ARBA" id="ARBA00023002"/>
    </source>
</evidence>
<evidence type="ECO:0000256" key="8">
    <source>
        <dbReference type="ARBA" id="ARBA00049547"/>
    </source>
</evidence>
<dbReference type="InterPro" id="IPR023209">
    <property type="entry name" value="DAO"/>
</dbReference>
<dbReference type="RefSeq" id="WP_377902277.1">
    <property type="nucleotide sequence ID" value="NZ_JBHRZS010000002.1"/>
</dbReference>
<protein>
    <recommendedName>
        <fullName evidence="7">D-amino-acid oxidase</fullName>
        <ecNumber evidence="6">1.4.3.3</ecNumber>
    </recommendedName>
</protein>
<dbReference type="Pfam" id="PF01266">
    <property type="entry name" value="DAO"/>
    <property type="match status" value="1"/>
</dbReference>
<keyword evidence="4" id="KW-0274">FAD</keyword>
<dbReference type="Proteomes" id="UP001595805">
    <property type="component" value="Unassembled WGS sequence"/>
</dbReference>
<dbReference type="SUPFAM" id="SSF54373">
    <property type="entry name" value="FAD-linked reductases, C-terminal domain"/>
    <property type="match status" value="1"/>
</dbReference>
<comment type="catalytic activity">
    <reaction evidence="8">
        <text>a D-alpha-amino acid + O2 + H2O = a 2-oxocarboxylate + H2O2 + NH4(+)</text>
        <dbReference type="Rhea" id="RHEA:21816"/>
        <dbReference type="ChEBI" id="CHEBI:15377"/>
        <dbReference type="ChEBI" id="CHEBI:15379"/>
        <dbReference type="ChEBI" id="CHEBI:16240"/>
        <dbReference type="ChEBI" id="CHEBI:28938"/>
        <dbReference type="ChEBI" id="CHEBI:35179"/>
        <dbReference type="ChEBI" id="CHEBI:59871"/>
        <dbReference type="EC" id="1.4.3.3"/>
    </reaction>
    <physiologicalReaction direction="left-to-right" evidence="8">
        <dbReference type="Rhea" id="RHEA:21817"/>
    </physiologicalReaction>
</comment>
<dbReference type="SUPFAM" id="SSF51971">
    <property type="entry name" value="Nucleotide-binding domain"/>
    <property type="match status" value="1"/>
</dbReference>
<reference evidence="11" key="1">
    <citation type="journal article" date="2019" name="Int. J. Syst. Evol. Microbiol.">
        <title>The Global Catalogue of Microorganisms (GCM) 10K type strain sequencing project: providing services to taxonomists for standard genome sequencing and annotation.</title>
        <authorList>
            <consortium name="The Broad Institute Genomics Platform"/>
            <consortium name="The Broad Institute Genome Sequencing Center for Infectious Disease"/>
            <person name="Wu L."/>
            <person name="Ma J."/>
        </authorList>
    </citation>
    <scope>NUCLEOTIDE SEQUENCE [LARGE SCALE GENOMIC DNA]</scope>
    <source>
        <strain evidence="11">CCUG 60523</strain>
    </source>
</reference>
<dbReference type="EMBL" id="JBHRZS010000002">
    <property type="protein sequence ID" value="MFC3878632.1"/>
    <property type="molecule type" value="Genomic_DNA"/>
</dbReference>
<evidence type="ECO:0000256" key="6">
    <source>
        <dbReference type="ARBA" id="ARBA00039101"/>
    </source>
</evidence>
<proteinExistence type="inferred from homology"/>
<name>A0ABV8ALS8_9BACT</name>
<sequence>MNNPKSATVIGSGIIGLTSAIALQEAGFEVRIFTKELFDKSLSHKVGAVWFPYSIEPKEKTDRWAAISYKRYQEESKYAKGVSMISFLNAYSDLQEEKWVNQLPHGTAREATPTELPKGMENGLIADVPLTEPPLYLPFLVERFLESGGKIELRTFSTLGELDELEAWVVNCTGLGAKAICQDEDLHPMRGQILRAEKLEIPSFADPTRKGALSYLINRSEDSVIGGTDYDDDWNEQEDPEDTMKILDRLKNFGVNQKPKILETIVGLRPKRSAVRFEFDPNYPSIFHNYGHGGAGYTVAWGCALELANEFKEVILGK</sequence>
<dbReference type="Gene3D" id="3.40.50.720">
    <property type="entry name" value="NAD(P)-binding Rossmann-like Domain"/>
    <property type="match status" value="1"/>
</dbReference>
<evidence type="ECO:0000259" key="9">
    <source>
        <dbReference type="Pfam" id="PF01266"/>
    </source>
</evidence>
<evidence type="ECO:0000256" key="3">
    <source>
        <dbReference type="ARBA" id="ARBA00022630"/>
    </source>
</evidence>
<feature type="domain" description="FAD dependent oxidoreductase" evidence="9">
    <location>
        <begin position="8"/>
        <end position="309"/>
    </location>
</feature>
<evidence type="ECO:0000313" key="11">
    <source>
        <dbReference type="Proteomes" id="UP001595805"/>
    </source>
</evidence>
<dbReference type="EC" id="1.4.3.3" evidence="6"/>
<dbReference type="Gene3D" id="3.30.9.10">
    <property type="entry name" value="D-Amino Acid Oxidase, subunit A, domain 2"/>
    <property type="match status" value="1"/>
</dbReference>
<dbReference type="GO" id="GO:0016491">
    <property type="term" value="F:oxidoreductase activity"/>
    <property type="evidence" value="ECO:0007669"/>
    <property type="project" value="UniProtKB-KW"/>
</dbReference>
<accession>A0ABV8ALS8</accession>
<evidence type="ECO:0000256" key="4">
    <source>
        <dbReference type="ARBA" id="ARBA00022827"/>
    </source>
</evidence>
<keyword evidence="3" id="KW-0285">Flavoprotein</keyword>
<comment type="cofactor">
    <cofactor evidence="1">
        <name>FAD</name>
        <dbReference type="ChEBI" id="CHEBI:57692"/>
    </cofactor>
</comment>
<comment type="caution">
    <text evidence="10">The sequence shown here is derived from an EMBL/GenBank/DDBJ whole genome shotgun (WGS) entry which is preliminary data.</text>
</comment>
<keyword evidence="11" id="KW-1185">Reference proteome</keyword>
<evidence type="ECO:0000313" key="10">
    <source>
        <dbReference type="EMBL" id="MFC3878632.1"/>
    </source>
</evidence>